<dbReference type="OrthoDB" id="66144at2759"/>
<dbReference type="STRING" id="35570.A0A1I8PBE0"/>
<reference evidence="2" key="1">
    <citation type="submission" date="2020-05" db="UniProtKB">
        <authorList>
            <consortium name="EnsemblMetazoa"/>
        </authorList>
    </citation>
    <scope>IDENTIFICATION</scope>
    <source>
        <strain evidence="2">USDA</strain>
    </source>
</reference>
<accession>A0A1I8PBE0</accession>
<dbReference type="PANTHER" id="PTHR43861">
    <property type="entry name" value="TRANS-ACONITATE 2-METHYLTRANSFERASE-RELATED"/>
    <property type="match status" value="1"/>
</dbReference>
<gene>
    <name evidence="2" type="primary">106092542</name>
</gene>
<dbReference type="EnsemblMetazoa" id="SCAU006503-RA">
    <property type="protein sequence ID" value="SCAU006503-PA"/>
    <property type="gene ID" value="SCAU006503"/>
</dbReference>
<protein>
    <recommendedName>
        <fullName evidence="1">Methyltransferase type 12 domain-containing protein</fullName>
    </recommendedName>
</protein>
<proteinExistence type="predicted"/>
<dbReference type="PANTHER" id="PTHR43861:SF1">
    <property type="entry name" value="TRANS-ACONITATE 2-METHYLTRANSFERASE"/>
    <property type="match status" value="1"/>
</dbReference>
<dbReference type="AlphaFoldDB" id="A0A1I8PBE0"/>
<dbReference type="Proteomes" id="UP000095300">
    <property type="component" value="Unassembled WGS sequence"/>
</dbReference>
<dbReference type="VEuPathDB" id="VectorBase:SCAU006503"/>
<dbReference type="Gene3D" id="3.40.50.150">
    <property type="entry name" value="Vaccinia Virus protein VP39"/>
    <property type="match status" value="1"/>
</dbReference>
<feature type="domain" description="Methyltransferase type 12" evidence="1">
    <location>
        <begin position="42"/>
        <end position="139"/>
    </location>
</feature>
<dbReference type="CDD" id="cd02440">
    <property type="entry name" value="AdoMet_MTases"/>
    <property type="match status" value="1"/>
</dbReference>
<organism evidence="2 3">
    <name type="scientific">Stomoxys calcitrans</name>
    <name type="common">Stable fly</name>
    <name type="synonym">Conops calcitrans</name>
    <dbReference type="NCBI Taxonomy" id="35570"/>
    <lineage>
        <taxon>Eukaryota</taxon>
        <taxon>Metazoa</taxon>
        <taxon>Ecdysozoa</taxon>
        <taxon>Arthropoda</taxon>
        <taxon>Hexapoda</taxon>
        <taxon>Insecta</taxon>
        <taxon>Pterygota</taxon>
        <taxon>Neoptera</taxon>
        <taxon>Endopterygota</taxon>
        <taxon>Diptera</taxon>
        <taxon>Brachycera</taxon>
        <taxon>Muscomorpha</taxon>
        <taxon>Muscoidea</taxon>
        <taxon>Muscidae</taxon>
        <taxon>Stomoxys</taxon>
    </lineage>
</organism>
<evidence type="ECO:0000259" key="1">
    <source>
        <dbReference type="Pfam" id="PF08242"/>
    </source>
</evidence>
<dbReference type="SUPFAM" id="SSF53335">
    <property type="entry name" value="S-adenosyl-L-methionine-dependent methyltransferases"/>
    <property type="match status" value="1"/>
</dbReference>
<evidence type="ECO:0000313" key="2">
    <source>
        <dbReference type="EnsemblMetazoa" id="SCAU006503-PA"/>
    </source>
</evidence>
<dbReference type="KEGG" id="scac:106092542"/>
<keyword evidence="3" id="KW-1185">Reference proteome</keyword>
<dbReference type="InterPro" id="IPR013217">
    <property type="entry name" value="Methyltransf_12"/>
</dbReference>
<sequence>MNKPDYYHKSHSDGKRDVGELFQEFSTKFQWRTVGGDIFCDVGIGPGDFFISHIYPLVKEKCSKIVLCDISKEMLEYCRKHFHVSDKLDYKLFDIAEKSGPPKELEGQFDHVTSMLVLHWVSDYRQSLKNFYQLLRPEGGDCILSFFFDNHVFHTCNHLGSSPKWFQYTQGKGQFHLEFLNSKDPIADFCNMMTAEGFQNVEVKMKPVVYNYGNKENFKENMISVLHIFDFLTKAQQDEFFDEFVDHLAQLAAKKLGTSSQNSKYCICIDLVVAYGQKPCVIE</sequence>
<dbReference type="InterPro" id="IPR029063">
    <property type="entry name" value="SAM-dependent_MTases_sf"/>
</dbReference>
<evidence type="ECO:0000313" key="3">
    <source>
        <dbReference type="Proteomes" id="UP000095300"/>
    </source>
</evidence>
<name>A0A1I8PBE0_STOCA</name>
<dbReference type="Pfam" id="PF08242">
    <property type="entry name" value="Methyltransf_12"/>
    <property type="match status" value="1"/>
</dbReference>